<name>A0ABS2E4D6_9FIRM</name>
<feature type="domain" description="ABC3 transporter permease C-terminal" evidence="7">
    <location>
        <begin position="29"/>
        <end position="146"/>
    </location>
</feature>
<proteinExistence type="predicted"/>
<evidence type="ECO:0000313" key="9">
    <source>
        <dbReference type="Proteomes" id="UP000716906"/>
    </source>
</evidence>
<evidence type="ECO:0000313" key="8">
    <source>
        <dbReference type="EMBL" id="MBM6736497.1"/>
    </source>
</evidence>
<evidence type="ECO:0000259" key="7">
    <source>
        <dbReference type="Pfam" id="PF02687"/>
    </source>
</evidence>
<evidence type="ECO:0000256" key="3">
    <source>
        <dbReference type="ARBA" id="ARBA00022692"/>
    </source>
</evidence>
<accession>A0ABS2E4D6</accession>
<comment type="caution">
    <text evidence="8">The sequence shown here is derived from an EMBL/GenBank/DDBJ whole genome shotgun (WGS) entry which is preliminary data.</text>
</comment>
<feature type="transmembrane region" description="Helical" evidence="6">
    <location>
        <begin position="117"/>
        <end position="139"/>
    </location>
</feature>
<dbReference type="InterPro" id="IPR003838">
    <property type="entry name" value="ABC3_permease_C"/>
</dbReference>
<dbReference type="Proteomes" id="UP000716906">
    <property type="component" value="Unassembled WGS sequence"/>
</dbReference>
<evidence type="ECO:0000256" key="6">
    <source>
        <dbReference type="SAM" id="Phobius"/>
    </source>
</evidence>
<gene>
    <name evidence="8" type="ORF">H7U36_00025</name>
</gene>
<dbReference type="Pfam" id="PF02687">
    <property type="entry name" value="FtsX"/>
    <property type="match status" value="1"/>
</dbReference>
<organism evidence="8 9">
    <name type="scientific">Faecalicatena fissicatena</name>
    <dbReference type="NCBI Taxonomy" id="290055"/>
    <lineage>
        <taxon>Bacteria</taxon>
        <taxon>Bacillati</taxon>
        <taxon>Bacillota</taxon>
        <taxon>Clostridia</taxon>
        <taxon>Lachnospirales</taxon>
        <taxon>Lachnospiraceae</taxon>
        <taxon>Faecalicatena</taxon>
    </lineage>
</organism>
<evidence type="ECO:0000256" key="2">
    <source>
        <dbReference type="ARBA" id="ARBA00022475"/>
    </source>
</evidence>
<keyword evidence="4 6" id="KW-1133">Transmembrane helix</keyword>
<comment type="subcellular location">
    <subcellularLocation>
        <location evidence="1">Cell membrane</location>
        <topology evidence="1">Multi-pass membrane protein</topology>
    </subcellularLocation>
</comment>
<keyword evidence="2" id="KW-1003">Cell membrane</keyword>
<protein>
    <submittedName>
        <fullName evidence="8">ABC transporter permease</fullName>
    </submittedName>
</protein>
<keyword evidence="3 6" id="KW-0812">Transmembrane</keyword>
<keyword evidence="5 6" id="KW-0472">Membrane</keyword>
<reference evidence="8 9" key="1">
    <citation type="journal article" date="2021" name="Sci. Rep.">
        <title>The distribution of antibiotic resistance genes in chicken gut microbiota commensals.</title>
        <authorList>
            <person name="Juricova H."/>
            <person name="Matiasovicova J."/>
            <person name="Kubasova T."/>
            <person name="Cejkova D."/>
            <person name="Rychlik I."/>
        </authorList>
    </citation>
    <scope>NUCLEOTIDE SEQUENCE [LARGE SCALE GENOMIC DNA]</scope>
    <source>
        <strain evidence="8 9">An773</strain>
    </source>
</reference>
<feature type="transmembrane region" description="Helical" evidence="6">
    <location>
        <begin position="20"/>
        <end position="43"/>
    </location>
</feature>
<dbReference type="EMBL" id="JACLYY010000001">
    <property type="protein sequence ID" value="MBM6736497.1"/>
    <property type="molecule type" value="Genomic_DNA"/>
</dbReference>
<feature type="transmembrane region" description="Helical" evidence="6">
    <location>
        <begin position="86"/>
        <end position="111"/>
    </location>
</feature>
<evidence type="ECO:0000256" key="1">
    <source>
        <dbReference type="ARBA" id="ARBA00004651"/>
    </source>
</evidence>
<keyword evidence="9" id="KW-1185">Reference proteome</keyword>
<evidence type="ECO:0000256" key="5">
    <source>
        <dbReference type="ARBA" id="ARBA00023136"/>
    </source>
</evidence>
<evidence type="ECO:0000256" key="4">
    <source>
        <dbReference type="ARBA" id="ARBA00022989"/>
    </source>
</evidence>
<sequence length="156" mass="17465">MYFIDAGSLANMMDFKNIAVGMLRLLAGCFVVLVSLICLLNLYNSISGYMQGRRQEMAALISVGMTKKQLAQMVCLEGILLLGRSLLWGILFSAILIYGIQKGIVLLFGGIQFQIPIVLEIVSVILTFGAVLFMMWYAFRKIRMTNILENIRQDSI</sequence>